<gene>
    <name evidence="1" type="ORF">CYFA0S_36e00716g</name>
</gene>
<sequence length="105" mass="11872">MAHLSWYQRKSLACSAQKYASYTVLNDNQGATKLASYAPFHARTKHIDRNVIFMPEYIGDGTLKLKYISSKLPQGNKLLMFSLSHPQDNNRPLRSVCLDSVLLSP</sequence>
<evidence type="ECO:0000313" key="1">
    <source>
        <dbReference type="EMBL" id="CDR47714.1"/>
    </source>
</evidence>
<organism evidence="1">
    <name type="scientific">Cyberlindnera fabianii</name>
    <name type="common">Yeast</name>
    <name type="synonym">Hansenula fabianii</name>
    <dbReference type="NCBI Taxonomy" id="36022"/>
    <lineage>
        <taxon>Eukaryota</taxon>
        <taxon>Fungi</taxon>
        <taxon>Dikarya</taxon>
        <taxon>Ascomycota</taxon>
        <taxon>Saccharomycotina</taxon>
        <taxon>Saccharomycetes</taxon>
        <taxon>Phaffomycetales</taxon>
        <taxon>Phaffomycetaceae</taxon>
        <taxon>Cyberlindnera</taxon>
    </lineage>
</organism>
<reference evidence="1" key="1">
    <citation type="journal article" date="2014" name="Genome Announc.">
        <title>Genome sequence of the yeast Cyberlindnera fabianii (Hansenula fabianii).</title>
        <authorList>
            <person name="Freel K.C."/>
            <person name="Sarilar V."/>
            <person name="Neuveglise C."/>
            <person name="Devillers H."/>
            <person name="Friedrich A."/>
            <person name="Schacherer J."/>
        </authorList>
    </citation>
    <scope>NUCLEOTIDE SEQUENCE</scope>
    <source>
        <strain evidence="1">YJS4271</strain>
    </source>
</reference>
<proteinExistence type="predicted"/>
<dbReference type="AlphaFoldDB" id="A0A061BKX6"/>
<dbReference type="EMBL" id="LK052921">
    <property type="protein sequence ID" value="CDR47714.1"/>
    <property type="molecule type" value="Genomic_DNA"/>
</dbReference>
<protein>
    <submittedName>
        <fullName evidence="1">CYFA0S36e00716g1_1</fullName>
    </submittedName>
</protein>
<accession>A0A061BKX6</accession>
<name>A0A061BKX6_CYBFA</name>